<keyword evidence="1" id="KW-0472">Membrane</keyword>
<dbReference type="InterPro" id="IPR012340">
    <property type="entry name" value="NA-bd_OB-fold"/>
</dbReference>
<organism evidence="2 3">
    <name type="scientific">Breznakibacter xylanolyticus</name>
    <dbReference type="NCBI Taxonomy" id="990"/>
    <lineage>
        <taxon>Bacteria</taxon>
        <taxon>Pseudomonadati</taxon>
        <taxon>Bacteroidota</taxon>
        <taxon>Bacteroidia</taxon>
        <taxon>Marinilabiliales</taxon>
        <taxon>Marinilabiliaceae</taxon>
        <taxon>Breznakibacter</taxon>
    </lineage>
</organism>
<dbReference type="OrthoDB" id="189831at2"/>
<evidence type="ECO:0000313" key="2">
    <source>
        <dbReference type="EMBL" id="PZX20671.1"/>
    </source>
</evidence>
<gene>
    <name evidence="2" type="ORF">LX69_00092</name>
</gene>
<reference evidence="2 3" key="1">
    <citation type="submission" date="2018-06" db="EMBL/GenBank/DDBJ databases">
        <title>Genomic Encyclopedia of Archaeal and Bacterial Type Strains, Phase II (KMG-II): from individual species to whole genera.</title>
        <authorList>
            <person name="Goeker M."/>
        </authorList>
    </citation>
    <scope>NUCLEOTIDE SEQUENCE [LARGE SCALE GENOMIC DNA]</scope>
    <source>
        <strain evidence="2 3">DSM 6779</strain>
    </source>
</reference>
<proteinExistence type="predicted"/>
<feature type="transmembrane region" description="Helical" evidence="1">
    <location>
        <begin position="65"/>
        <end position="81"/>
    </location>
</feature>
<protein>
    <recommendedName>
        <fullName evidence="4">NfeD-like partner-binding protein</fullName>
    </recommendedName>
</protein>
<comment type="caution">
    <text evidence="2">The sequence shown here is derived from an EMBL/GenBank/DDBJ whole genome shotgun (WGS) entry which is preliminary data.</text>
</comment>
<dbReference type="AlphaFoldDB" id="A0A2W7NJN4"/>
<keyword evidence="3" id="KW-1185">Reference proteome</keyword>
<dbReference type="Proteomes" id="UP000249239">
    <property type="component" value="Unassembled WGS sequence"/>
</dbReference>
<accession>A0A2W7NJN4</accession>
<feature type="transmembrane region" description="Helical" evidence="1">
    <location>
        <begin position="14"/>
        <end position="34"/>
    </location>
</feature>
<dbReference type="EMBL" id="QKZK01000001">
    <property type="protein sequence ID" value="PZX20671.1"/>
    <property type="molecule type" value="Genomic_DNA"/>
</dbReference>
<evidence type="ECO:0000256" key="1">
    <source>
        <dbReference type="SAM" id="Phobius"/>
    </source>
</evidence>
<evidence type="ECO:0008006" key="4">
    <source>
        <dbReference type="Google" id="ProtNLM"/>
    </source>
</evidence>
<keyword evidence="1" id="KW-0812">Transmembrane</keyword>
<sequence>MEILSSFDPMLRTLWYIAISSSAIFIIQTIVTFIGMDASDGISADFDGSLDDGDAPFQLFSFRNLINFFLGFSWSGIAFYQTVENKALLITIAVLTGLAFVALFFVIISQIQRFAEDNSFKIEDTLNKTASVYIPIPANKNGHGKVQVSVRGAFHEIDAITNDPLRIETGMMVRISHIESDNLVMVQRI</sequence>
<feature type="transmembrane region" description="Helical" evidence="1">
    <location>
        <begin position="87"/>
        <end position="108"/>
    </location>
</feature>
<dbReference type="Gene3D" id="2.40.50.140">
    <property type="entry name" value="Nucleic acid-binding proteins"/>
    <property type="match status" value="1"/>
</dbReference>
<keyword evidence="1" id="KW-1133">Transmembrane helix</keyword>
<name>A0A2W7NJN4_9BACT</name>
<evidence type="ECO:0000313" key="3">
    <source>
        <dbReference type="Proteomes" id="UP000249239"/>
    </source>
</evidence>
<dbReference type="RefSeq" id="WP_111443839.1">
    <property type="nucleotide sequence ID" value="NZ_QKZK01000001.1"/>
</dbReference>